<dbReference type="EMBL" id="JADOEL010000006">
    <property type="protein sequence ID" value="MBF8177953.1"/>
    <property type="molecule type" value="Genomic_DNA"/>
</dbReference>
<accession>A0ABS0ESY0</accession>
<reference evidence="2 3" key="1">
    <citation type="submission" date="2020-11" db="EMBL/GenBank/DDBJ databases">
        <title>WGS of Herminiimonas contaminans strain Marseille-Q4544 isolated from planarians Schmidtea mediterranea.</title>
        <authorList>
            <person name="Kangale L."/>
        </authorList>
    </citation>
    <scope>NUCLEOTIDE SEQUENCE [LARGE SCALE GENOMIC DNA]</scope>
    <source>
        <strain evidence="2 3">Marseille-Q4544</strain>
    </source>
</reference>
<evidence type="ECO:0000313" key="3">
    <source>
        <dbReference type="Proteomes" id="UP000657372"/>
    </source>
</evidence>
<dbReference type="RefSeq" id="WP_195875504.1">
    <property type="nucleotide sequence ID" value="NZ_JADOEL010000006.1"/>
</dbReference>
<dbReference type="PROSITE" id="PS51354">
    <property type="entry name" value="GLUTAREDOXIN_2"/>
    <property type="match status" value="1"/>
</dbReference>
<keyword evidence="3" id="KW-1185">Reference proteome</keyword>
<dbReference type="Pfam" id="PF00462">
    <property type="entry name" value="Glutaredoxin"/>
    <property type="match status" value="1"/>
</dbReference>
<name>A0ABS0ESY0_9BURK</name>
<evidence type="ECO:0000259" key="1">
    <source>
        <dbReference type="Pfam" id="PF00462"/>
    </source>
</evidence>
<dbReference type="InterPro" id="IPR002109">
    <property type="entry name" value="Glutaredoxin"/>
</dbReference>
<evidence type="ECO:0000313" key="2">
    <source>
        <dbReference type="EMBL" id="MBF8177953.1"/>
    </source>
</evidence>
<comment type="caution">
    <text evidence="2">The sequence shown here is derived from an EMBL/GenBank/DDBJ whole genome shotgun (WGS) entry which is preliminary data.</text>
</comment>
<proteinExistence type="predicted"/>
<dbReference type="CDD" id="cd02976">
    <property type="entry name" value="NrdH"/>
    <property type="match status" value="1"/>
</dbReference>
<dbReference type="Proteomes" id="UP000657372">
    <property type="component" value="Unassembled WGS sequence"/>
</dbReference>
<dbReference type="PANTHER" id="PTHR34386:SF1">
    <property type="entry name" value="GLUTAREDOXIN-LIKE PROTEIN NRDH"/>
    <property type="match status" value="1"/>
</dbReference>
<feature type="domain" description="Glutaredoxin" evidence="1">
    <location>
        <begin position="95"/>
        <end position="153"/>
    </location>
</feature>
<dbReference type="SUPFAM" id="SSF52833">
    <property type="entry name" value="Thioredoxin-like"/>
    <property type="match status" value="1"/>
</dbReference>
<dbReference type="PANTHER" id="PTHR34386">
    <property type="entry name" value="GLUTAREDOXIN"/>
    <property type="match status" value="1"/>
</dbReference>
<dbReference type="InterPro" id="IPR051548">
    <property type="entry name" value="Grx-like_ET"/>
</dbReference>
<gene>
    <name evidence="2" type="ORF">IXC47_09700</name>
</gene>
<protein>
    <submittedName>
        <fullName evidence="2">NrdH-redoxin</fullName>
    </submittedName>
</protein>
<organism evidence="2 3">
    <name type="scientific">Herminiimonas contaminans</name>
    <dbReference type="NCBI Taxonomy" id="1111140"/>
    <lineage>
        <taxon>Bacteria</taxon>
        <taxon>Pseudomonadati</taxon>
        <taxon>Pseudomonadota</taxon>
        <taxon>Betaproteobacteria</taxon>
        <taxon>Burkholderiales</taxon>
        <taxon>Oxalobacteraceae</taxon>
        <taxon>Herminiimonas</taxon>
    </lineage>
</organism>
<sequence length="172" mass="18807">MTRICPKCSYARKSSDEAPEWQCPSCQVAYIKASGEPVVASRYGTPAAESRSTTSGLLKWSVALGLLGLAIFLGKPLWSRQQAQPAVASGVQPQVTLYATEWCGYCAATRKLFEQKGITYTELDIEKTTAGYDGFKKLGGSGVPVIVIDDKVIHGFDERALHKNLQPWFKES</sequence>
<dbReference type="Gene3D" id="3.40.30.10">
    <property type="entry name" value="Glutaredoxin"/>
    <property type="match status" value="1"/>
</dbReference>
<dbReference type="InterPro" id="IPR036249">
    <property type="entry name" value="Thioredoxin-like_sf"/>
</dbReference>